<evidence type="ECO:0000256" key="2">
    <source>
        <dbReference type="SAM" id="MobiDB-lite"/>
    </source>
</evidence>
<dbReference type="Proteomes" id="UP000198802">
    <property type="component" value="Unassembled WGS sequence"/>
</dbReference>
<dbReference type="CDD" id="cd16936">
    <property type="entry name" value="HATPase_RsbW-like"/>
    <property type="match status" value="1"/>
</dbReference>
<name>A0A0S4QU97_9ACTN</name>
<accession>A0A0S4QU97</accession>
<dbReference type="InterPro" id="IPR050267">
    <property type="entry name" value="Anti-sigma-factor_SerPK"/>
</dbReference>
<keyword evidence="4" id="KW-0418">Kinase</keyword>
<dbReference type="InterPro" id="IPR036890">
    <property type="entry name" value="HATPase_C_sf"/>
</dbReference>
<dbReference type="InterPro" id="IPR003594">
    <property type="entry name" value="HATPase_dom"/>
</dbReference>
<dbReference type="PANTHER" id="PTHR35526:SF3">
    <property type="entry name" value="ANTI-SIGMA-F FACTOR RSBW"/>
    <property type="match status" value="1"/>
</dbReference>
<dbReference type="EMBL" id="FAOZ01000025">
    <property type="protein sequence ID" value="CUU59189.1"/>
    <property type="molecule type" value="Genomic_DNA"/>
</dbReference>
<keyword evidence="4" id="KW-0808">Transferase</keyword>
<evidence type="ECO:0000256" key="1">
    <source>
        <dbReference type="ARBA" id="ARBA00022527"/>
    </source>
</evidence>
<dbReference type="Pfam" id="PF13581">
    <property type="entry name" value="HATPase_c_2"/>
    <property type="match status" value="1"/>
</dbReference>
<dbReference type="Gene3D" id="3.30.565.10">
    <property type="entry name" value="Histidine kinase-like ATPase, C-terminal domain"/>
    <property type="match status" value="1"/>
</dbReference>
<dbReference type="AlphaFoldDB" id="A0A0S4QU97"/>
<organism evidence="4 5">
    <name type="scientific">Parafrankia irregularis</name>
    <dbReference type="NCBI Taxonomy" id="795642"/>
    <lineage>
        <taxon>Bacteria</taxon>
        <taxon>Bacillati</taxon>
        <taxon>Actinomycetota</taxon>
        <taxon>Actinomycetes</taxon>
        <taxon>Frankiales</taxon>
        <taxon>Frankiaceae</taxon>
        <taxon>Parafrankia</taxon>
    </lineage>
</organism>
<dbReference type="PANTHER" id="PTHR35526">
    <property type="entry name" value="ANTI-SIGMA-F FACTOR RSBW-RELATED"/>
    <property type="match status" value="1"/>
</dbReference>
<dbReference type="GO" id="GO:0004674">
    <property type="term" value="F:protein serine/threonine kinase activity"/>
    <property type="evidence" value="ECO:0007669"/>
    <property type="project" value="UniProtKB-KW"/>
</dbReference>
<reference evidence="5" key="1">
    <citation type="submission" date="2015-11" db="EMBL/GenBank/DDBJ databases">
        <authorList>
            <person name="Varghese N."/>
        </authorList>
    </citation>
    <scope>NUCLEOTIDE SEQUENCE [LARGE SCALE GENOMIC DNA]</scope>
    <source>
        <strain evidence="5">DSM 45899</strain>
    </source>
</reference>
<sequence>MTAADRSPMIRVAVAHFPPTVAAVPEVRARTAGTLIGWSVDTDAVSTVELVVGELASNAVKVSRPQDVVAVRLTATSGQVVVEVWDSSDVGPRIGSPEAFSEDGRGLVLVDALCSTWSWYRVKSGGKVVWGEIRAELQPMQPGTEAGRLEQRTAQPTPDPIRPVTFEENPALLRRVVDGLRALDDWHLPGARAAPPRTPPPATAVGQPTRTAARRA</sequence>
<keyword evidence="5" id="KW-1185">Reference proteome</keyword>
<keyword evidence="1" id="KW-0723">Serine/threonine-protein kinase</keyword>
<evidence type="ECO:0000313" key="4">
    <source>
        <dbReference type="EMBL" id="CUU59189.1"/>
    </source>
</evidence>
<feature type="region of interest" description="Disordered" evidence="2">
    <location>
        <begin position="190"/>
        <end position="216"/>
    </location>
</feature>
<evidence type="ECO:0000313" key="5">
    <source>
        <dbReference type="Proteomes" id="UP000198802"/>
    </source>
</evidence>
<proteinExistence type="predicted"/>
<feature type="region of interest" description="Disordered" evidence="2">
    <location>
        <begin position="141"/>
        <end position="164"/>
    </location>
</feature>
<gene>
    <name evidence="4" type="ORF">Ga0074812_12579</name>
</gene>
<evidence type="ECO:0000259" key="3">
    <source>
        <dbReference type="Pfam" id="PF13581"/>
    </source>
</evidence>
<feature type="domain" description="Histidine kinase/HSP90-like ATPase" evidence="3">
    <location>
        <begin position="17"/>
        <end position="129"/>
    </location>
</feature>
<protein>
    <submittedName>
        <fullName evidence="4">Histidine kinase-like ATPase domain-containing protein</fullName>
    </submittedName>
</protein>
<dbReference type="SUPFAM" id="SSF55874">
    <property type="entry name" value="ATPase domain of HSP90 chaperone/DNA topoisomerase II/histidine kinase"/>
    <property type="match status" value="1"/>
</dbReference>
<dbReference type="RefSeq" id="WP_083473917.1">
    <property type="nucleotide sequence ID" value="NZ_FAOZ01000025.1"/>
</dbReference>